<comment type="caution">
    <text evidence="2">The sequence shown here is derived from an EMBL/GenBank/DDBJ whole genome shotgun (WGS) entry which is preliminary data.</text>
</comment>
<dbReference type="EMBL" id="QGKL01000029">
    <property type="protein sequence ID" value="PWQ96241.1"/>
    <property type="molecule type" value="Genomic_DNA"/>
</dbReference>
<gene>
    <name evidence="2" type="ORF">DKT75_09620</name>
</gene>
<organism evidence="2 3">
    <name type="scientific">Leucothrix arctica</name>
    <dbReference type="NCBI Taxonomy" id="1481894"/>
    <lineage>
        <taxon>Bacteria</taxon>
        <taxon>Pseudomonadati</taxon>
        <taxon>Pseudomonadota</taxon>
        <taxon>Gammaproteobacteria</taxon>
        <taxon>Thiotrichales</taxon>
        <taxon>Thiotrichaceae</taxon>
        <taxon>Leucothrix</taxon>
    </lineage>
</organism>
<dbReference type="Proteomes" id="UP000245506">
    <property type="component" value="Unassembled WGS sequence"/>
</dbReference>
<dbReference type="OrthoDB" id="5622193at2"/>
<dbReference type="AlphaFoldDB" id="A0A317CDQ3"/>
<evidence type="ECO:0008006" key="4">
    <source>
        <dbReference type="Google" id="ProtNLM"/>
    </source>
</evidence>
<evidence type="ECO:0000256" key="1">
    <source>
        <dbReference type="SAM" id="SignalP"/>
    </source>
</evidence>
<keyword evidence="1" id="KW-0732">Signal</keyword>
<reference evidence="2 3" key="1">
    <citation type="submission" date="2018-05" db="EMBL/GenBank/DDBJ databases">
        <title>Leucothrix arctica sp. nov., isolated from Arctic seawater.</title>
        <authorList>
            <person name="Choi A."/>
            <person name="Baek K."/>
        </authorList>
    </citation>
    <scope>NUCLEOTIDE SEQUENCE [LARGE SCALE GENOMIC DNA]</scope>
    <source>
        <strain evidence="2 3">IMCC9719</strain>
    </source>
</reference>
<protein>
    <recommendedName>
        <fullName evidence="4">Peptidase M43 pregnancy-associated plasma-A domain-containing protein</fullName>
    </recommendedName>
</protein>
<accession>A0A317CDQ3</accession>
<dbReference type="RefSeq" id="WP_109823213.1">
    <property type="nucleotide sequence ID" value="NZ_QGKL01000029.1"/>
</dbReference>
<name>A0A317CDQ3_9GAMM</name>
<feature type="signal peptide" evidence="1">
    <location>
        <begin position="1"/>
        <end position="27"/>
    </location>
</feature>
<evidence type="ECO:0000313" key="3">
    <source>
        <dbReference type="Proteomes" id="UP000245506"/>
    </source>
</evidence>
<sequence>MYGLKQKNGVLLLLSSLLIASAPSVSAASAPSFEQRLTTFLTKLSQPILASSTHKQASIPSANIQYQGCQNYPYHNTGSAQTSHKVLTNDIKQGLEKGLSCLAGKSPAGQLHPYHEYQALKLMKVLESDKTKTVRCVEDEIFAYAIANTPVNPHRKPHPQDKLTAGLPYPGILVDTFRLSGAISNKHDEATYRDFYNLDDEQINVINTGKPLKLAGMHRYKKRDGLMFHEMIHWLGHEHSSIYPDTTHLYETCCFGGSDFISDETKNKNFQQQACNILKDDELWGKSEYQQMRLWKYKEYDQLKRAMRGYSD</sequence>
<feature type="chain" id="PRO_5016233709" description="Peptidase M43 pregnancy-associated plasma-A domain-containing protein" evidence="1">
    <location>
        <begin position="28"/>
        <end position="312"/>
    </location>
</feature>
<evidence type="ECO:0000313" key="2">
    <source>
        <dbReference type="EMBL" id="PWQ96241.1"/>
    </source>
</evidence>
<keyword evidence="3" id="KW-1185">Reference proteome</keyword>
<proteinExistence type="predicted"/>